<dbReference type="Proteomes" id="UP001396898">
    <property type="component" value="Unassembled WGS sequence"/>
</dbReference>
<comment type="caution">
    <text evidence="1">The sequence shown here is derived from an EMBL/GenBank/DDBJ whole genome shotgun (WGS) entry which is preliminary data.</text>
</comment>
<organism evidence="1 2">
    <name type="scientific">Apiospora marii</name>
    <dbReference type="NCBI Taxonomy" id="335849"/>
    <lineage>
        <taxon>Eukaryota</taxon>
        <taxon>Fungi</taxon>
        <taxon>Dikarya</taxon>
        <taxon>Ascomycota</taxon>
        <taxon>Pezizomycotina</taxon>
        <taxon>Sordariomycetes</taxon>
        <taxon>Xylariomycetidae</taxon>
        <taxon>Amphisphaeriales</taxon>
        <taxon>Apiosporaceae</taxon>
        <taxon>Apiospora</taxon>
    </lineage>
</organism>
<reference evidence="1 2" key="1">
    <citation type="submission" date="2023-01" db="EMBL/GenBank/DDBJ databases">
        <title>Analysis of 21 Apiospora genomes using comparative genomics revels a genus with tremendous synthesis potential of carbohydrate active enzymes and secondary metabolites.</title>
        <authorList>
            <person name="Sorensen T."/>
        </authorList>
    </citation>
    <scope>NUCLEOTIDE SEQUENCE [LARGE SCALE GENOMIC DNA]</scope>
    <source>
        <strain evidence="1 2">CBS 20057</strain>
    </source>
</reference>
<dbReference type="EMBL" id="JAQQWI010000012">
    <property type="protein sequence ID" value="KAK8016002.1"/>
    <property type="molecule type" value="Genomic_DNA"/>
</dbReference>
<keyword evidence="2" id="KW-1185">Reference proteome</keyword>
<proteinExistence type="predicted"/>
<evidence type="ECO:0000313" key="2">
    <source>
        <dbReference type="Proteomes" id="UP001396898"/>
    </source>
</evidence>
<name>A0ABR1RMB9_9PEZI</name>
<gene>
    <name evidence="1" type="ORF">PG991_008890</name>
</gene>
<protein>
    <submittedName>
        <fullName evidence="1">Uncharacterized protein</fullName>
    </submittedName>
</protein>
<accession>A0ABR1RMB9</accession>
<sequence>MVVPARPSHHHERQIRRDHRRRRRYIAFCDAASAASHQLALKAKLGTPAGWMVRGYARAANGHYPLTFAEEESLAS</sequence>
<evidence type="ECO:0000313" key="1">
    <source>
        <dbReference type="EMBL" id="KAK8016002.1"/>
    </source>
</evidence>